<dbReference type="GO" id="GO:0030686">
    <property type="term" value="C:90S preribosome"/>
    <property type="evidence" value="ECO:0007669"/>
    <property type="project" value="TreeGrafter"/>
</dbReference>
<feature type="compositionally biased region" description="Acidic residues" evidence="1">
    <location>
        <begin position="1553"/>
        <end position="1567"/>
    </location>
</feature>
<feature type="compositionally biased region" description="Gly residues" evidence="1">
    <location>
        <begin position="1002"/>
        <end position="1019"/>
    </location>
</feature>
<comment type="caution">
    <text evidence="3">The sequence shown here is derived from an EMBL/GenBank/DDBJ whole genome shotgun (WGS) entry which is preliminary data.</text>
</comment>
<dbReference type="PANTHER" id="PTHR17695">
    <property type="entry name" value="SMALL SUBUNIT PROCESSOME COMPONENT 20 HOMOLOG"/>
    <property type="match status" value="1"/>
</dbReference>
<feature type="compositionally biased region" description="Low complexity" evidence="1">
    <location>
        <begin position="1585"/>
        <end position="1608"/>
    </location>
</feature>
<feature type="non-terminal residue" evidence="3">
    <location>
        <position position="1"/>
    </location>
</feature>
<feature type="compositionally biased region" description="Acidic residues" evidence="1">
    <location>
        <begin position="1651"/>
        <end position="1666"/>
    </location>
</feature>
<feature type="compositionally biased region" description="Low complexity" evidence="1">
    <location>
        <begin position="1667"/>
        <end position="1677"/>
    </location>
</feature>
<evidence type="ECO:0000313" key="3">
    <source>
        <dbReference type="EMBL" id="GIM17223.1"/>
    </source>
</evidence>
<feature type="region of interest" description="Disordered" evidence="1">
    <location>
        <begin position="420"/>
        <end position="444"/>
    </location>
</feature>
<organism evidence="3 4">
    <name type="scientific">Volvox reticuliferus</name>
    <dbReference type="NCBI Taxonomy" id="1737510"/>
    <lineage>
        <taxon>Eukaryota</taxon>
        <taxon>Viridiplantae</taxon>
        <taxon>Chlorophyta</taxon>
        <taxon>core chlorophytes</taxon>
        <taxon>Chlorophyceae</taxon>
        <taxon>CS clade</taxon>
        <taxon>Chlamydomonadales</taxon>
        <taxon>Volvocaceae</taxon>
        <taxon>Volvox</taxon>
    </lineage>
</organism>
<sequence>MSDSEDDRLPNLPSAPRQKRFRFKTFAERVSEVDVDVYKQLGAVKTEPSAGSWLAEGLTHWRELNSAAHFLQVAMELQPLCQTLPLLLHHQKDVARILLGSLEPAARLSLPALLDLLSRFARDLQQQFLPLLPKVVRRIVQLLNGGAEREPESLEAIFTCVSYICKYLVRHLAADLPSALRVTAPLRYYHADYVRQFAAQAAGYLLRSAPSAAALRSGVRAVLAEQAVRPTPERTDGAGLVLAEAVLGVSHGLHSRAQQVLQLLLKEDLLQPSDLRHAPASSSKEAKTAAMETETGADGTAVMVSQERLRARAVAVARVALARLLDHLRPGKGGEFWKALLTETHTRLQSFEIVAAAAGPSADIDAAARSLARMLVLVSEAVGYFRGSRVESYKPLMELLGRLMQPAVWLPSTRAAAAAGSDCDGSGGSGSSPGNSSPDISPIASPRPVPAAALPALGFDDGDDDDGDLYDVSLSYAVLDLVRCVVYGNLKAVGASDGPEALVGCAASWSPCFSRPPAAEALLFVKSLMVPPASIEITRIFSAQMMGCLGRFIIQKQQPSQQQLGAKQQQQQHDDEDAAGSALLLLRDLCDLLQPPQQYREANNAVVRPTGLPLLLTAQPHGVRLAAHVRAMATNWRPEAVTDPRVSAEVWAAVSLLPHACESDFQAVTICEQVLEAASEALRNRLSAAPQTKRQKRVYGDGDAIEGATVGCRAAASDAEGGFLLIRATATELLAELLQRQQQSGLSVSLVTVAEASVQWVLDRLDERPSRDGGGLGADYASLRAAGSLLSAVRRSISGGGGCAAAGMGSGAIIEMARELLSESRLKEMVGRLAPLLAHESQSLRAAVLRLLCCFDQPALEALGPDPKDPTATIKKQHKKKQHGSNSTAAAVSTGPRCDLLEVLYGINSQPFTIESGRKWAVAMGRLKTYLEYTRIPEFLVPAFAYGMVGVLYIRFSPLWQPASEALAACIQFQAQASWPIVFSFLKTSQRELLSGNFPAAAGGGGGGGGGGRDGNGGGRRGRGRGRGRHRSAAAISAAITAAPVARELAPSQDASRIEKLTDRYETVVHSGTPQAGGGVTDPQNRLSHVLRAMASAPYTTIEGHSKDWVPLFLDYTAARGSQSYDGEGDVEAAAAAARSASVTAAAAALDPAAAAAARPRKKARTRDGAVAVMTHGSMGKDDDGDDDDDEPAMKERRESNGLAGCPSYGTIAVTATAPGGKRKLPKDKMAAGPAAVSAADADGGPAAPPSASAVSVLSRIGGKTWRAGLLDWLKLLAGLRGVRGLYRWEELQKAVSSHLLEADSNIQVAVLRCLRPYRFRWLPAEMADRLGRLADDATLREELVSFPLVAGADGGIGEESRPGLIPLLVRVLFPKMRKRTGRLGGRGAPGSARAAILNFLAGLRPEELRPLLELLLEPMGTAFTPPPPEAAAAAPRSGAGSASAAAAVSELDRYRLVPPPWWSAPMLTCGVGWWLEAVDPAALDVLPARRKMGFLHAFEDLLSHLGHGVEPFLPTMLAITLRLLTTATAAITAAGGGGNDEAPPASDKHEADEMDQEMDEQDEGDVAEASSSDATDGDEDTNVSDDVNGVDGVGAGVSSVDGVSGTARKVKKTKKNEKKNKRLLRVDRDAVMSSKEAGNVAEGSGQGAGGDDDVSSDGDDDDGDDAAAAVRAESSEPGPLERHREVRSTALRLLAQVWLRFPASTSSDYNELWDVFLPAVQPLIPRLQFEAASSKEPPLLECVLSLSLSPGLARVLGDMPSVPDDTLSLVRPASTAASAATAIAAATRGGGKVAAAATAAAADPMEQDGEEEGDPRVDGGSGAETERKAWQVQGMGSALIRGVVTMLSSGRCTEIVRVTVLDVLDAVLGCGERLLQRVLLPWLPDVLKALHVAVAESWQHQGGGQG</sequence>
<dbReference type="PANTHER" id="PTHR17695:SF11">
    <property type="entry name" value="SMALL SUBUNIT PROCESSOME COMPONENT 20 HOMOLOG"/>
    <property type="match status" value="1"/>
</dbReference>
<feature type="region of interest" description="Disordered" evidence="1">
    <location>
        <begin position="1800"/>
        <end position="1825"/>
    </location>
</feature>
<feature type="compositionally biased region" description="Basic residues" evidence="1">
    <location>
        <begin position="1020"/>
        <end position="1029"/>
    </location>
</feature>
<evidence type="ECO:0000256" key="1">
    <source>
        <dbReference type="SAM" id="MobiDB-lite"/>
    </source>
</evidence>
<protein>
    <recommendedName>
        <fullName evidence="2">U3 small nucleolar RNA-associated protein 20 N-terminal domain-containing protein</fullName>
    </recommendedName>
</protein>
<dbReference type="Pfam" id="PF07539">
    <property type="entry name" value="UTP20_N"/>
    <property type="match status" value="1"/>
</dbReference>
<dbReference type="InterPro" id="IPR052575">
    <property type="entry name" value="SSU_processome_comp_20"/>
</dbReference>
<dbReference type="SUPFAM" id="SSF48371">
    <property type="entry name" value="ARM repeat"/>
    <property type="match status" value="1"/>
</dbReference>
<feature type="region of interest" description="Disordered" evidence="1">
    <location>
        <begin position="1535"/>
        <end position="1685"/>
    </location>
</feature>
<feature type="compositionally biased region" description="Low complexity" evidence="1">
    <location>
        <begin position="432"/>
        <end position="444"/>
    </location>
</feature>
<dbReference type="GO" id="GO:0032040">
    <property type="term" value="C:small-subunit processome"/>
    <property type="evidence" value="ECO:0007669"/>
    <property type="project" value="TreeGrafter"/>
</dbReference>
<gene>
    <name evidence="3" type="ORF">Vretimale_19765</name>
</gene>
<feature type="region of interest" description="Disordered" evidence="1">
    <location>
        <begin position="1173"/>
        <end position="1206"/>
    </location>
</feature>
<accession>A0A8J4GXF7</accession>
<feature type="region of interest" description="Disordered" evidence="1">
    <location>
        <begin position="865"/>
        <end position="891"/>
    </location>
</feature>
<dbReference type="EMBL" id="BNCQ01000096">
    <property type="protein sequence ID" value="GIM17223.1"/>
    <property type="molecule type" value="Genomic_DNA"/>
</dbReference>
<feature type="region of interest" description="Disordered" evidence="1">
    <location>
        <begin position="998"/>
        <end position="1029"/>
    </location>
</feature>
<dbReference type="Proteomes" id="UP000722791">
    <property type="component" value="Unassembled WGS sequence"/>
</dbReference>
<name>A0A8J4GXF7_9CHLO</name>
<dbReference type="InterPro" id="IPR011430">
    <property type="entry name" value="UTP20_N"/>
</dbReference>
<feature type="compositionally biased region" description="Basic residues" evidence="1">
    <location>
        <begin position="1609"/>
        <end position="1624"/>
    </location>
</feature>
<proteinExistence type="predicted"/>
<dbReference type="InterPro" id="IPR016024">
    <property type="entry name" value="ARM-type_fold"/>
</dbReference>
<reference evidence="3" key="1">
    <citation type="journal article" date="2021" name="Proc. Natl. Acad. Sci. U.S.A.">
        <title>Three genomes in the algal genus Volvox reveal the fate of a haploid sex-determining region after a transition to homothallism.</title>
        <authorList>
            <person name="Yamamoto K."/>
            <person name="Hamaji T."/>
            <person name="Kawai-Toyooka H."/>
            <person name="Matsuzaki R."/>
            <person name="Takahashi F."/>
            <person name="Nishimura Y."/>
            <person name="Kawachi M."/>
            <person name="Noguchi H."/>
            <person name="Minakuchi Y."/>
            <person name="Umen J.G."/>
            <person name="Toyoda A."/>
            <person name="Nozaki H."/>
        </authorList>
    </citation>
    <scope>NUCLEOTIDE SEQUENCE</scope>
    <source>
        <strain evidence="3">NIES-3785</strain>
    </source>
</reference>
<feature type="domain" description="U3 small nucleolar RNA-associated protein 20 N-terminal" evidence="2">
    <location>
        <begin position="1266"/>
        <end position="1422"/>
    </location>
</feature>
<evidence type="ECO:0000313" key="4">
    <source>
        <dbReference type="Proteomes" id="UP000722791"/>
    </source>
</evidence>
<evidence type="ECO:0000259" key="2">
    <source>
        <dbReference type="Pfam" id="PF07539"/>
    </source>
</evidence>